<dbReference type="CDD" id="cd03194">
    <property type="entry name" value="GST_C_3"/>
    <property type="match status" value="1"/>
</dbReference>
<dbReference type="SUPFAM" id="SSF52833">
    <property type="entry name" value="Thioredoxin-like"/>
    <property type="match status" value="1"/>
</dbReference>
<dbReference type="GO" id="GO:0006559">
    <property type="term" value="P:L-phenylalanine catabolic process"/>
    <property type="evidence" value="ECO:0007669"/>
    <property type="project" value="TreeGrafter"/>
</dbReference>
<protein>
    <submittedName>
        <fullName evidence="2">Glutathione S-transferase family protein</fullName>
    </submittedName>
</protein>
<name>A0A4V1EI83_9BURK</name>
<organism evidence="2 3">
    <name type="scientific">Trinickia violacea</name>
    <dbReference type="NCBI Taxonomy" id="2571746"/>
    <lineage>
        <taxon>Bacteria</taxon>
        <taxon>Pseudomonadati</taxon>
        <taxon>Pseudomonadota</taxon>
        <taxon>Betaproteobacteria</taxon>
        <taxon>Burkholderiales</taxon>
        <taxon>Burkholderiaceae</taxon>
        <taxon>Trinickia</taxon>
    </lineage>
</organism>
<dbReference type="PROSITE" id="PS50404">
    <property type="entry name" value="GST_NTER"/>
    <property type="match status" value="1"/>
</dbReference>
<dbReference type="OrthoDB" id="9799538at2"/>
<dbReference type="AlphaFoldDB" id="A0A4V1EI83"/>
<sequence>MSKATLTISSRNYSSWSLRGWLLTKFSGLPFDEIEVPIDAPGVRAEILLLSPSILVPCLQHDGIKIWDTLAIAEYLNEVCPQAGLLPSDRAARAHCRAICGEMHSGFSALRGALPMNLKAHFPGFKVWSRAQGDIERVFEIWRDCLARYGGPFLFGEDQCEADAMYAPVVTRFITYDVPLGDDIKPFCARILELPEMKAWIAAAQEETEEIDELDVEF</sequence>
<dbReference type="GO" id="GO:0016034">
    <property type="term" value="F:maleylacetoacetate isomerase activity"/>
    <property type="evidence" value="ECO:0007669"/>
    <property type="project" value="TreeGrafter"/>
</dbReference>
<proteinExistence type="predicted"/>
<dbReference type="Pfam" id="PF13410">
    <property type="entry name" value="GST_C_2"/>
    <property type="match status" value="1"/>
</dbReference>
<dbReference type="RefSeq" id="WP_137335641.1">
    <property type="nucleotide sequence ID" value="NZ_CP040078.1"/>
</dbReference>
<dbReference type="InterPro" id="IPR004045">
    <property type="entry name" value="Glutathione_S-Trfase_N"/>
</dbReference>
<accession>A0A4V1EI83</accession>
<dbReference type="GO" id="GO:0006749">
    <property type="term" value="P:glutathione metabolic process"/>
    <property type="evidence" value="ECO:0007669"/>
    <property type="project" value="TreeGrafter"/>
</dbReference>
<evidence type="ECO:0000313" key="3">
    <source>
        <dbReference type="Proteomes" id="UP000298656"/>
    </source>
</evidence>
<dbReference type="PANTHER" id="PTHR42673:SF4">
    <property type="entry name" value="MALEYLACETOACETATE ISOMERASE"/>
    <property type="match status" value="1"/>
</dbReference>
<keyword evidence="3" id="KW-1185">Reference proteome</keyword>
<dbReference type="GO" id="GO:0004364">
    <property type="term" value="F:glutathione transferase activity"/>
    <property type="evidence" value="ECO:0007669"/>
    <property type="project" value="TreeGrafter"/>
</dbReference>
<evidence type="ECO:0000259" key="1">
    <source>
        <dbReference type="PROSITE" id="PS50404"/>
    </source>
</evidence>
<dbReference type="KEGG" id="tvl:FAZ95_27540"/>
<reference evidence="2 3" key="1">
    <citation type="submission" date="2019-05" db="EMBL/GenBank/DDBJ databases">
        <title>Burkholderia sp. DHOD12, isolated from subtropical forest soil.</title>
        <authorList>
            <person name="Gao Z.-H."/>
            <person name="Qiu L.-H."/>
        </authorList>
    </citation>
    <scope>NUCLEOTIDE SEQUENCE [LARGE SCALE GENOMIC DNA]</scope>
    <source>
        <strain evidence="2 3">DHOD12</strain>
    </source>
</reference>
<evidence type="ECO:0000313" key="2">
    <source>
        <dbReference type="EMBL" id="QCP52870.1"/>
    </source>
</evidence>
<feature type="domain" description="GST N-terminal" evidence="1">
    <location>
        <begin position="4"/>
        <end position="84"/>
    </location>
</feature>
<dbReference type="InterPro" id="IPR036249">
    <property type="entry name" value="Thioredoxin-like_sf"/>
</dbReference>
<dbReference type="CDD" id="cd03043">
    <property type="entry name" value="GST_N_1"/>
    <property type="match status" value="1"/>
</dbReference>
<gene>
    <name evidence="2" type="ORF">FAZ95_27540</name>
</gene>
<dbReference type="SUPFAM" id="SSF47616">
    <property type="entry name" value="GST C-terminal domain-like"/>
    <property type="match status" value="1"/>
</dbReference>
<dbReference type="InterPro" id="IPR036282">
    <property type="entry name" value="Glutathione-S-Trfase_C_sf"/>
</dbReference>
<dbReference type="Pfam" id="PF13409">
    <property type="entry name" value="GST_N_2"/>
    <property type="match status" value="1"/>
</dbReference>
<dbReference type="PANTHER" id="PTHR42673">
    <property type="entry name" value="MALEYLACETOACETATE ISOMERASE"/>
    <property type="match status" value="1"/>
</dbReference>
<dbReference type="Proteomes" id="UP000298656">
    <property type="component" value="Chromosome 2"/>
</dbReference>
<dbReference type="Gene3D" id="1.20.1050.10">
    <property type="match status" value="1"/>
</dbReference>
<dbReference type="Gene3D" id="3.40.30.10">
    <property type="entry name" value="Glutaredoxin"/>
    <property type="match status" value="1"/>
</dbReference>
<dbReference type="EMBL" id="CP040078">
    <property type="protein sequence ID" value="QCP52870.1"/>
    <property type="molecule type" value="Genomic_DNA"/>
</dbReference>
<keyword evidence="2" id="KW-0808">Transferase</keyword>